<dbReference type="Gene3D" id="2.130.10.10">
    <property type="entry name" value="YVTN repeat-like/Quinoprotein amine dehydrogenase"/>
    <property type="match status" value="1"/>
</dbReference>
<dbReference type="EMBL" id="CP158299">
    <property type="protein sequence ID" value="XBV85962.1"/>
    <property type="molecule type" value="Genomic_DNA"/>
</dbReference>
<keyword evidence="1" id="KW-0812">Transmembrane</keyword>
<accession>A0AAU7UB48</accession>
<reference evidence="2" key="1">
    <citation type="submission" date="2024-06" db="EMBL/GenBank/DDBJ databases">
        <title>Draft Genome Sequence of Deinococcus sonorensis Type Strain KR-87, a Biofilm Producing Representative of the Genus Deinococcus.</title>
        <authorList>
            <person name="Boren L.S."/>
            <person name="Grosso R.A."/>
            <person name="Hugenberg-Cox A.N."/>
            <person name="Hill J.T.E."/>
            <person name="Albert C.M."/>
            <person name="Tuohy J.M."/>
        </authorList>
    </citation>
    <scope>NUCLEOTIDE SEQUENCE</scope>
    <source>
        <strain evidence="2">KR-87</strain>
    </source>
</reference>
<dbReference type="InterPro" id="IPR011044">
    <property type="entry name" value="Quino_amine_DH_bsu"/>
</dbReference>
<keyword evidence="1" id="KW-1133">Transmembrane helix</keyword>
<keyword evidence="1" id="KW-0472">Membrane</keyword>
<protein>
    <submittedName>
        <fullName evidence="2">WD40 repeat domain-containing protein</fullName>
    </submittedName>
</protein>
<sequence>MPRSRWIVFGLLNASWILFGLGMWGSFWAFSRVFFDGGMRGPGSNFPMVLLGVLASVAVSLIITAGLITRPLKVHRPYLIVWSLPPLWLYYLTFAFAVQVFEQLLPRNVSFGSPLAVALCALAIGTALSWLLSQPPDATKPRTVHAQEPRRHVQFPKLPQWVYVVAYVVASQFIAPALQDGLEHLTAGKQTIYGGYSVQNIWARFTGDTASIELAQRSPDRASIVIAENLGGGSRVTLVRTGSRTPAWQTALPLPHPVPVWLQEQGRLLVTSQDQPSGVVLDTRTGNVLEQVDNTVTFCRRAFCSPERYARLADGQLATAGHDFKAAGAWLADKAGQHIGARFVRRAGDRVPVSAALSPDGARVAVGYGDGAVVVFDARTARPVAKATPLSDHVSHLSWSPDSTSLATYGEGPCGKMANSDCVRVTHFLPAGPMTRTVWWFDGSAISVTLEWVGNDRMLLDDEMTAFTVRIP</sequence>
<gene>
    <name evidence="2" type="ORF">ABOD76_06555</name>
</gene>
<evidence type="ECO:0000256" key="1">
    <source>
        <dbReference type="SAM" id="Phobius"/>
    </source>
</evidence>
<organism evidence="2">
    <name type="scientific">Deinococcus sonorensis KR-87</name>
    <dbReference type="NCBI Taxonomy" id="694439"/>
    <lineage>
        <taxon>Bacteria</taxon>
        <taxon>Thermotogati</taxon>
        <taxon>Deinococcota</taxon>
        <taxon>Deinococci</taxon>
        <taxon>Deinococcales</taxon>
        <taxon>Deinococcaceae</taxon>
        <taxon>Deinococcus</taxon>
    </lineage>
</organism>
<feature type="transmembrane region" description="Helical" evidence="1">
    <location>
        <begin position="7"/>
        <end position="28"/>
    </location>
</feature>
<dbReference type="KEGG" id="dsc:ABOD76_06555"/>
<dbReference type="AlphaFoldDB" id="A0AAU7UB48"/>
<feature type="transmembrane region" description="Helical" evidence="1">
    <location>
        <begin position="48"/>
        <end position="68"/>
    </location>
</feature>
<dbReference type="RefSeq" id="WP_350244009.1">
    <property type="nucleotide sequence ID" value="NZ_CP158299.1"/>
</dbReference>
<feature type="transmembrane region" description="Helical" evidence="1">
    <location>
        <begin position="113"/>
        <end position="132"/>
    </location>
</feature>
<name>A0AAU7UB48_9DEIO</name>
<evidence type="ECO:0000313" key="2">
    <source>
        <dbReference type="EMBL" id="XBV85962.1"/>
    </source>
</evidence>
<dbReference type="SUPFAM" id="SSF50969">
    <property type="entry name" value="YVTN repeat-like/Quinoprotein amine dehydrogenase"/>
    <property type="match status" value="1"/>
</dbReference>
<feature type="transmembrane region" description="Helical" evidence="1">
    <location>
        <begin position="80"/>
        <end position="101"/>
    </location>
</feature>
<dbReference type="InterPro" id="IPR015943">
    <property type="entry name" value="WD40/YVTN_repeat-like_dom_sf"/>
</dbReference>
<proteinExistence type="predicted"/>